<organism evidence="6 7">
    <name type="scientific">Ktedonosporobacter rubrisoli</name>
    <dbReference type="NCBI Taxonomy" id="2509675"/>
    <lineage>
        <taxon>Bacteria</taxon>
        <taxon>Bacillati</taxon>
        <taxon>Chloroflexota</taxon>
        <taxon>Ktedonobacteria</taxon>
        <taxon>Ktedonobacterales</taxon>
        <taxon>Ktedonosporobacteraceae</taxon>
        <taxon>Ktedonosporobacter</taxon>
    </lineage>
</organism>
<dbReference type="InterPro" id="IPR036890">
    <property type="entry name" value="HATPase_C_sf"/>
</dbReference>
<dbReference type="GO" id="GO:0005886">
    <property type="term" value="C:plasma membrane"/>
    <property type="evidence" value="ECO:0007669"/>
    <property type="project" value="TreeGrafter"/>
</dbReference>
<evidence type="ECO:0000256" key="4">
    <source>
        <dbReference type="SAM" id="MobiDB-lite"/>
    </source>
</evidence>
<evidence type="ECO:0000313" key="6">
    <source>
        <dbReference type="EMBL" id="QBD82382.1"/>
    </source>
</evidence>
<keyword evidence="3" id="KW-0808">Transferase</keyword>
<feature type="domain" description="Histidine kinase" evidence="5">
    <location>
        <begin position="143"/>
        <end position="354"/>
    </location>
</feature>
<dbReference type="SMART" id="SM00388">
    <property type="entry name" value="HisKA"/>
    <property type="match status" value="1"/>
</dbReference>
<dbReference type="Pfam" id="PF02518">
    <property type="entry name" value="HATPase_c"/>
    <property type="match status" value="1"/>
</dbReference>
<dbReference type="KEGG" id="kbs:EPA93_42990"/>
<dbReference type="InterPro" id="IPR052023">
    <property type="entry name" value="Histidine_kinase_KdpD"/>
</dbReference>
<dbReference type="InterPro" id="IPR003661">
    <property type="entry name" value="HisK_dim/P_dom"/>
</dbReference>
<protein>
    <recommendedName>
        <fullName evidence="2">histidine kinase</fullName>
        <ecNumber evidence="2">2.7.13.3</ecNumber>
    </recommendedName>
</protein>
<evidence type="ECO:0000313" key="7">
    <source>
        <dbReference type="Proteomes" id="UP000290365"/>
    </source>
</evidence>
<sequence>MNPVAEALCEMRMSEMTTVFDAQLFAPTGEYDNPAMIEGVFAKLWPRMRNAEEVHHYLQDFTQGNIYRQELACVVADEPIYSKPEEHEAPARGQESAYSDYHYQFIRYPLYNQQGQWGANALQVCDITERVRDERNRSALLSSVSHDLRTPLTTIKAAVTGLLQTDVDWDEQDRREMLEDIDIETDHLTVLVNALVELSRIQMGALSLEKEWCDIIEVVHGALAKMERALAGRPIRTSFQTSLPLIYVDHVQLERVFYNLIENAVRHSPQHSEIILTIEAIGETLHVRVIDRGSVALEPERKSSFRSFYHTGSYRDGLELAICTGIIEAHQGHVSVETAAGGGSCFVFTLPIHPQTMGRREPKGMPSSQDVVDGEVTSSQQA</sequence>
<feature type="region of interest" description="Disordered" evidence="4">
    <location>
        <begin position="356"/>
        <end position="382"/>
    </location>
</feature>
<gene>
    <name evidence="6" type="ORF">EPA93_42990</name>
</gene>
<dbReference type="Pfam" id="PF00512">
    <property type="entry name" value="HisKA"/>
    <property type="match status" value="1"/>
</dbReference>
<dbReference type="RefSeq" id="WP_129893451.1">
    <property type="nucleotide sequence ID" value="NZ_CP035758.1"/>
</dbReference>
<dbReference type="EMBL" id="CP035758">
    <property type="protein sequence ID" value="QBD82382.1"/>
    <property type="molecule type" value="Genomic_DNA"/>
</dbReference>
<dbReference type="AlphaFoldDB" id="A0A4P6K364"/>
<feature type="compositionally biased region" description="Polar residues" evidence="4">
    <location>
        <begin position="366"/>
        <end position="382"/>
    </location>
</feature>
<dbReference type="PROSITE" id="PS50109">
    <property type="entry name" value="HIS_KIN"/>
    <property type="match status" value="1"/>
</dbReference>
<evidence type="ECO:0000256" key="1">
    <source>
        <dbReference type="ARBA" id="ARBA00000085"/>
    </source>
</evidence>
<dbReference type="SUPFAM" id="SSF47384">
    <property type="entry name" value="Homodimeric domain of signal transducing histidine kinase"/>
    <property type="match status" value="1"/>
</dbReference>
<reference evidence="6 7" key="1">
    <citation type="submission" date="2019-01" db="EMBL/GenBank/DDBJ databases">
        <title>Ktedonosporobacter rubrisoli SCAWS-G2.</title>
        <authorList>
            <person name="Huang Y."/>
            <person name="Yan B."/>
        </authorList>
    </citation>
    <scope>NUCLEOTIDE SEQUENCE [LARGE SCALE GENOMIC DNA]</scope>
    <source>
        <strain evidence="6 7">SCAWS-G2</strain>
    </source>
</reference>
<evidence type="ECO:0000256" key="2">
    <source>
        <dbReference type="ARBA" id="ARBA00012438"/>
    </source>
</evidence>
<accession>A0A4P6K364</accession>
<dbReference type="InterPro" id="IPR005467">
    <property type="entry name" value="His_kinase_dom"/>
</dbReference>
<dbReference type="Gene3D" id="3.30.565.10">
    <property type="entry name" value="Histidine kinase-like ATPase, C-terminal domain"/>
    <property type="match status" value="1"/>
</dbReference>
<keyword evidence="7" id="KW-1185">Reference proteome</keyword>
<dbReference type="PANTHER" id="PTHR45569">
    <property type="entry name" value="SENSOR PROTEIN KDPD"/>
    <property type="match status" value="1"/>
</dbReference>
<dbReference type="SMART" id="SM00387">
    <property type="entry name" value="HATPase_c"/>
    <property type="match status" value="1"/>
</dbReference>
<name>A0A4P6K364_KTERU</name>
<keyword evidence="3" id="KW-0418">Kinase</keyword>
<dbReference type="SUPFAM" id="SSF55874">
    <property type="entry name" value="ATPase domain of HSP90 chaperone/DNA topoisomerase II/histidine kinase"/>
    <property type="match status" value="1"/>
</dbReference>
<dbReference type="OrthoDB" id="567946at2"/>
<evidence type="ECO:0000256" key="3">
    <source>
        <dbReference type="ARBA" id="ARBA00022777"/>
    </source>
</evidence>
<dbReference type="Proteomes" id="UP000290365">
    <property type="component" value="Chromosome"/>
</dbReference>
<comment type="catalytic activity">
    <reaction evidence="1">
        <text>ATP + protein L-histidine = ADP + protein N-phospho-L-histidine.</text>
        <dbReference type="EC" id="2.7.13.3"/>
    </reaction>
</comment>
<dbReference type="GO" id="GO:0000155">
    <property type="term" value="F:phosphorelay sensor kinase activity"/>
    <property type="evidence" value="ECO:0007669"/>
    <property type="project" value="InterPro"/>
</dbReference>
<dbReference type="EC" id="2.7.13.3" evidence="2"/>
<dbReference type="CDD" id="cd00082">
    <property type="entry name" value="HisKA"/>
    <property type="match status" value="1"/>
</dbReference>
<proteinExistence type="predicted"/>
<dbReference type="PANTHER" id="PTHR45569:SF1">
    <property type="entry name" value="SENSOR PROTEIN KDPD"/>
    <property type="match status" value="1"/>
</dbReference>
<dbReference type="InterPro" id="IPR003594">
    <property type="entry name" value="HATPase_dom"/>
</dbReference>
<evidence type="ECO:0000259" key="5">
    <source>
        <dbReference type="PROSITE" id="PS50109"/>
    </source>
</evidence>
<dbReference type="Gene3D" id="1.10.287.130">
    <property type="match status" value="1"/>
</dbReference>
<dbReference type="InterPro" id="IPR036097">
    <property type="entry name" value="HisK_dim/P_sf"/>
</dbReference>